<name>F4A274_MAHA5</name>
<keyword evidence="1" id="KW-1133">Transmembrane helix</keyword>
<dbReference type="HOGENOM" id="CLU_149197_0_0_9"/>
<protein>
    <recommendedName>
        <fullName evidence="4">TIGR04086 family membrane protein</fullName>
    </recommendedName>
</protein>
<dbReference type="eggNOG" id="ENOG50306VQ">
    <property type="taxonomic scope" value="Bacteria"/>
</dbReference>
<proteinExistence type="predicted"/>
<dbReference type="NCBIfam" id="TIGR04086">
    <property type="entry name" value="TIGR04086_membr"/>
    <property type="match status" value="1"/>
</dbReference>
<dbReference type="InterPro" id="IPR023804">
    <property type="entry name" value="DUF3792_TM"/>
</dbReference>
<reference evidence="2 3" key="2">
    <citation type="journal article" date="2011" name="Stand. Genomic Sci.">
        <title>Complete genome sequence of Mahella australiensis type strain (50-1 BON).</title>
        <authorList>
            <person name="Sikorski J."/>
            <person name="Teshima H."/>
            <person name="Nolan M."/>
            <person name="Lucas S."/>
            <person name="Hammon N."/>
            <person name="Deshpande S."/>
            <person name="Cheng J.F."/>
            <person name="Pitluck S."/>
            <person name="Liolios K."/>
            <person name="Pagani I."/>
            <person name="Ivanova N."/>
            <person name="Huntemann M."/>
            <person name="Mavromatis K."/>
            <person name="Ovchinikova G."/>
            <person name="Pati A."/>
            <person name="Tapia R."/>
            <person name="Han C."/>
            <person name="Goodwin L."/>
            <person name="Chen A."/>
            <person name="Palaniappan K."/>
            <person name="Land M."/>
            <person name="Hauser L."/>
            <person name="Ngatchou-Djao O.D."/>
            <person name="Rohde M."/>
            <person name="Pukall R."/>
            <person name="Spring S."/>
            <person name="Abt B."/>
            <person name="Goker M."/>
            <person name="Detter J.C."/>
            <person name="Woyke T."/>
            <person name="Bristow J."/>
            <person name="Markowitz V."/>
            <person name="Hugenholtz P."/>
            <person name="Eisen J.A."/>
            <person name="Kyrpides N.C."/>
            <person name="Klenk H.P."/>
            <person name="Lapidus A."/>
        </authorList>
    </citation>
    <scope>NUCLEOTIDE SEQUENCE [LARGE SCALE GENOMIC DNA]</scope>
    <source>
        <strain evidence="3">DSM 15567 / CIP 107919 / 50-1 BON</strain>
    </source>
</reference>
<keyword evidence="3" id="KW-1185">Reference proteome</keyword>
<dbReference type="Proteomes" id="UP000008457">
    <property type="component" value="Chromosome"/>
</dbReference>
<accession>F4A274</accession>
<dbReference type="AlphaFoldDB" id="F4A274"/>
<evidence type="ECO:0000313" key="2">
    <source>
        <dbReference type="EMBL" id="AEE96121.1"/>
    </source>
</evidence>
<feature type="transmembrane region" description="Helical" evidence="1">
    <location>
        <begin position="20"/>
        <end position="45"/>
    </location>
</feature>
<keyword evidence="1" id="KW-0812">Transmembrane</keyword>
<dbReference type="RefSeq" id="WP_013780551.1">
    <property type="nucleotide sequence ID" value="NC_015520.1"/>
</dbReference>
<evidence type="ECO:0000256" key="1">
    <source>
        <dbReference type="SAM" id="Phobius"/>
    </source>
</evidence>
<keyword evidence="1" id="KW-0472">Membrane</keyword>
<dbReference type="STRING" id="697281.Mahau_0923"/>
<organism evidence="2 3">
    <name type="scientific">Mahella australiensis (strain DSM 15567 / CIP 107919 / 50-1 BON)</name>
    <dbReference type="NCBI Taxonomy" id="697281"/>
    <lineage>
        <taxon>Bacteria</taxon>
        <taxon>Bacillati</taxon>
        <taxon>Bacillota</taxon>
        <taxon>Clostridia</taxon>
        <taxon>Thermoanaerobacterales</taxon>
        <taxon>Thermoanaerobacterales Family IV. Incertae Sedis</taxon>
        <taxon>Mahella</taxon>
    </lineage>
</organism>
<reference evidence="3" key="1">
    <citation type="submission" date="2010-11" db="EMBL/GenBank/DDBJ databases">
        <title>The complete genome of Mahella australiensis DSM 15567.</title>
        <authorList>
            <consortium name="US DOE Joint Genome Institute (JGI-PGF)"/>
            <person name="Lucas S."/>
            <person name="Copeland A."/>
            <person name="Lapidus A."/>
            <person name="Bruce D."/>
            <person name="Goodwin L."/>
            <person name="Pitluck S."/>
            <person name="Kyrpides N."/>
            <person name="Mavromatis K."/>
            <person name="Pagani I."/>
            <person name="Ivanova N."/>
            <person name="Teshima H."/>
            <person name="Brettin T."/>
            <person name="Detter J.C."/>
            <person name="Han C."/>
            <person name="Tapia R."/>
            <person name="Land M."/>
            <person name="Hauser L."/>
            <person name="Markowitz V."/>
            <person name="Cheng J.-F."/>
            <person name="Hugenholtz P."/>
            <person name="Woyke T."/>
            <person name="Wu D."/>
            <person name="Spring S."/>
            <person name="Pukall R."/>
            <person name="Steenblock K."/>
            <person name="Schneider S."/>
            <person name="Klenk H.-P."/>
            <person name="Eisen J.A."/>
        </authorList>
    </citation>
    <scope>NUCLEOTIDE SEQUENCE [LARGE SCALE GENOMIC DNA]</scope>
    <source>
        <strain evidence="3">DSM 15567 / CIP 107919 / 50-1 BON</strain>
    </source>
</reference>
<feature type="transmembrane region" description="Helical" evidence="1">
    <location>
        <begin position="57"/>
        <end position="76"/>
    </location>
</feature>
<evidence type="ECO:0000313" key="3">
    <source>
        <dbReference type="Proteomes" id="UP000008457"/>
    </source>
</evidence>
<feature type="transmembrane region" description="Helical" evidence="1">
    <location>
        <begin position="118"/>
        <end position="135"/>
    </location>
</feature>
<dbReference type="KEGG" id="mas:Mahau_0923"/>
<sequence>MADYRRGRTVEERGIPAYDIWVIIRSALWGVVISLLCFIIFAVVINSSKVQESTIPPTVQTIKIISVAIAGLLASVATNSRGWLKGGIAGLIYILLALIITSIISSEPILFSAMLNDAFMAFVAGAIGGIIGVTLKSK</sequence>
<dbReference type="EMBL" id="CP002360">
    <property type="protein sequence ID" value="AEE96121.1"/>
    <property type="molecule type" value="Genomic_DNA"/>
</dbReference>
<feature type="transmembrane region" description="Helical" evidence="1">
    <location>
        <begin position="88"/>
        <end position="106"/>
    </location>
</feature>
<dbReference type="Pfam" id="PF12670">
    <property type="entry name" value="DUF3792"/>
    <property type="match status" value="1"/>
</dbReference>
<gene>
    <name evidence="2" type="ordered locus">Mahau_0923</name>
</gene>
<evidence type="ECO:0008006" key="4">
    <source>
        <dbReference type="Google" id="ProtNLM"/>
    </source>
</evidence>